<proteinExistence type="predicted"/>
<evidence type="ECO:0000313" key="2">
    <source>
        <dbReference type="Proteomes" id="UP000029393"/>
    </source>
</evidence>
<evidence type="ECO:0008006" key="3">
    <source>
        <dbReference type="Google" id="ProtNLM"/>
    </source>
</evidence>
<dbReference type="EMBL" id="AVCK01000044">
    <property type="protein sequence ID" value="KFN42712.1"/>
    <property type="molecule type" value="Genomic_DNA"/>
</dbReference>
<accession>A0A091AU34</accession>
<evidence type="ECO:0000313" key="1">
    <source>
        <dbReference type="EMBL" id="KFN42712.1"/>
    </source>
</evidence>
<organism evidence="1 2">
    <name type="scientific">Arenimonas metalli CF5-1</name>
    <dbReference type="NCBI Taxonomy" id="1384056"/>
    <lineage>
        <taxon>Bacteria</taxon>
        <taxon>Pseudomonadati</taxon>
        <taxon>Pseudomonadota</taxon>
        <taxon>Gammaproteobacteria</taxon>
        <taxon>Lysobacterales</taxon>
        <taxon>Lysobacteraceae</taxon>
        <taxon>Arenimonas</taxon>
    </lineage>
</organism>
<protein>
    <recommendedName>
        <fullName evidence="3">Pyocin activator protein PrtN</fullName>
    </recommendedName>
</protein>
<dbReference type="Proteomes" id="UP000029393">
    <property type="component" value="Unassembled WGS sequence"/>
</dbReference>
<name>A0A091AU34_9GAMM</name>
<gene>
    <name evidence="1" type="ORF">N787_03405</name>
</gene>
<dbReference type="STRING" id="1384056.N787_03405"/>
<keyword evidence="2" id="KW-1185">Reference proteome</keyword>
<dbReference type="eggNOG" id="ENOG5033D3P">
    <property type="taxonomic scope" value="Bacteria"/>
</dbReference>
<reference evidence="1 2" key="1">
    <citation type="submission" date="2013-09" db="EMBL/GenBank/DDBJ databases">
        <title>Genome sequencing of Arenimonas metalli.</title>
        <authorList>
            <person name="Chen F."/>
            <person name="Wang G."/>
        </authorList>
    </citation>
    <scope>NUCLEOTIDE SEQUENCE [LARGE SCALE GENOMIC DNA]</scope>
    <source>
        <strain evidence="1 2">CF5-1</strain>
    </source>
</reference>
<comment type="caution">
    <text evidence="1">The sequence shown here is derived from an EMBL/GenBank/DDBJ whole genome shotgun (WGS) entry which is preliminary data.</text>
</comment>
<sequence>MATRSDTDLQGKVSGGVPAESLADDLLRTHGHVVGGEALYRLLGYGSADAFQQALRREGVGLPVFALPGRRGKFAMTRDVSAFLLRHRDQAIDHNQGGQTTT</sequence>
<dbReference type="AlphaFoldDB" id="A0A091AU34"/>